<reference evidence="2 3" key="1">
    <citation type="submission" date="2023-09" db="EMBL/GenBank/DDBJ databases">
        <authorList>
            <person name="Rey-Velasco X."/>
        </authorList>
    </citation>
    <scope>NUCLEOTIDE SEQUENCE [LARGE SCALE GENOMIC DNA]</scope>
    <source>
        <strain evidence="2 3">F388</strain>
    </source>
</reference>
<dbReference type="Pfam" id="PF11751">
    <property type="entry name" value="PorP_SprF"/>
    <property type="match status" value="1"/>
</dbReference>
<dbReference type="EMBL" id="JAVRHR010000008">
    <property type="protein sequence ID" value="MDT0608595.1"/>
    <property type="molecule type" value="Genomic_DNA"/>
</dbReference>
<evidence type="ECO:0000256" key="1">
    <source>
        <dbReference type="SAM" id="SignalP"/>
    </source>
</evidence>
<dbReference type="Proteomes" id="UP001255246">
    <property type="component" value="Unassembled WGS sequence"/>
</dbReference>
<organism evidence="2 3">
    <name type="scientific">Croceitalea rosinachiae</name>
    <dbReference type="NCBI Taxonomy" id="3075596"/>
    <lineage>
        <taxon>Bacteria</taxon>
        <taxon>Pseudomonadati</taxon>
        <taxon>Bacteroidota</taxon>
        <taxon>Flavobacteriia</taxon>
        <taxon>Flavobacteriales</taxon>
        <taxon>Flavobacteriaceae</taxon>
        <taxon>Croceitalea</taxon>
    </lineage>
</organism>
<evidence type="ECO:0000313" key="2">
    <source>
        <dbReference type="EMBL" id="MDT0608595.1"/>
    </source>
</evidence>
<sequence>MKAIRTTAVVLTILFSSILGAQQLPQFTQYMFNTISVNPAYAGSREAMNLTALHRNQWAGIDGNPVTSTFSFHTPLNNERIGLGLSYITDQLGFESTNYVYGDFSYSIPVSFEAKLSFGLKAGFTNYNLDNPDVNDPFFNANFNSWKPNFGAGVYLSTNRWYAGISSPRILNTDLNEGEEFEALERTSYYAIGGLVLDLSLDIKFRPSVITKFTNGAPATYDATAGFLFYEKFWAGASYRFNDASNFGAYMDYQVSKDIRIGYAYDLPTGDFRPYTSGTHEIILIFEPRLTKKTDLYKSPRYF</sequence>
<dbReference type="InterPro" id="IPR019861">
    <property type="entry name" value="PorP/SprF_Bacteroidetes"/>
</dbReference>
<accession>A0ABU3AFB1</accession>
<feature type="signal peptide" evidence="1">
    <location>
        <begin position="1"/>
        <end position="21"/>
    </location>
</feature>
<dbReference type="NCBIfam" id="TIGR03519">
    <property type="entry name" value="T9SS_PorP_fam"/>
    <property type="match status" value="1"/>
</dbReference>
<comment type="caution">
    <text evidence="2">The sequence shown here is derived from an EMBL/GenBank/DDBJ whole genome shotgun (WGS) entry which is preliminary data.</text>
</comment>
<feature type="chain" id="PRO_5045253226" evidence="1">
    <location>
        <begin position="22"/>
        <end position="303"/>
    </location>
</feature>
<dbReference type="RefSeq" id="WP_311353331.1">
    <property type="nucleotide sequence ID" value="NZ_JAVRHR010000008.1"/>
</dbReference>
<evidence type="ECO:0000313" key="3">
    <source>
        <dbReference type="Proteomes" id="UP001255246"/>
    </source>
</evidence>
<gene>
    <name evidence="2" type="ORF">RM706_16265</name>
</gene>
<keyword evidence="1" id="KW-0732">Signal</keyword>
<proteinExistence type="predicted"/>
<protein>
    <submittedName>
        <fullName evidence="2">Type IX secretion system membrane protein PorP/SprF</fullName>
    </submittedName>
</protein>
<name>A0ABU3AFB1_9FLAO</name>
<keyword evidence="3" id="KW-1185">Reference proteome</keyword>